<dbReference type="GO" id="GO:0005178">
    <property type="term" value="F:integrin binding"/>
    <property type="evidence" value="ECO:0007669"/>
    <property type="project" value="TreeGrafter"/>
</dbReference>
<dbReference type="GO" id="GO:0098609">
    <property type="term" value="P:cell-cell adhesion"/>
    <property type="evidence" value="ECO:0007669"/>
    <property type="project" value="TreeGrafter"/>
</dbReference>
<dbReference type="Gene3D" id="3.10.20.90">
    <property type="entry name" value="Phosphatidylinositol 3-kinase Catalytic Subunit, Chain A, domain 1"/>
    <property type="match status" value="1"/>
</dbReference>
<accession>A0A0R3SJJ7</accession>
<dbReference type="InterPro" id="IPR014352">
    <property type="entry name" value="FERM/acyl-CoA-bd_prot_sf"/>
</dbReference>
<evidence type="ECO:0000313" key="2">
    <source>
        <dbReference type="WBParaSite" id="HDID_0000511201-mRNA-1"/>
    </source>
</evidence>
<dbReference type="Gene3D" id="1.20.80.10">
    <property type="match status" value="1"/>
</dbReference>
<dbReference type="InterPro" id="IPR000299">
    <property type="entry name" value="FERM_domain"/>
</dbReference>
<dbReference type="PANTHER" id="PTHR19981">
    <property type="entry name" value="TALIN"/>
    <property type="match status" value="1"/>
</dbReference>
<evidence type="ECO:0000259" key="1">
    <source>
        <dbReference type="PROSITE" id="PS50057"/>
    </source>
</evidence>
<reference evidence="2" key="1">
    <citation type="submission" date="2017-02" db="UniProtKB">
        <authorList>
            <consortium name="WormBaseParasite"/>
        </authorList>
    </citation>
    <scope>IDENTIFICATION</scope>
</reference>
<dbReference type="GO" id="GO:0005925">
    <property type="term" value="C:focal adhesion"/>
    <property type="evidence" value="ECO:0007669"/>
    <property type="project" value="TreeGrafter"/>
</dbReference>
<dbReference type="PANTHER" id="PTHR19981:SF1">
    <property type="entry name" value="RHEA, ISOFORM B"/>
    <property type="match status" value="1"/>
</dbReference>
<dbReference type="GO" id="GO:0005886">
    <property type="term" value="C:plasma membrane"/>
    <property type="evidence" value="ECO:0007669"/>
    <property type="project" value="TreeGrafter"/>
</dbReference>
<dbReference type="GO" id="GO:0030036">
    <property type="term" value="P:actin cytoskeleton organization"/>
    <property type="evidence" value="ECO:0007669"/>
    <property type="project" value="TreeGrafter"/>
</dbReference>
<dbReference type="GO" id="GO:0005737">
    <property type="term" value="C:cytoplasm"/>
    <property type="evidence" value="ECO:0007669"/>
    <property type="project" value="TreeGrafter"/>
</dbReference>
<dbReference type="WBParaSite" id="HDID_0000511201-mRNA-1">
    <property type="protein sequence ID" value="HDID_0000511201-mRNA-1"/>
    <property type="gene ID" value="HDID_0000511201"/>
</dbReference>
<sequence length="99" mass="11561">LVRDTEEAEKERSLTLKRAHQSGGLVGTLRDADKMEKLRKELHTDDEVIWLNPAQSLRQQGVDEKEVLLLRRRYFFSDMNVDARDPVQLNLLYVQAKLI</sequence>
<dbReference type="AlphaFoldDB" id="A0A0R3SJJ7"/>
<organism evidence="2">
    <name type="scientific">Hymenolepis diminuta</name>
    <name type="common">Rat tapeworm</name>
    <dbReference type="NCBI Taxonomy" id="6216"/>
    <lineage>
        <taxon>Eukaryota</taxon>
        <taxon>Metazoa</taxon>
        <taxon>Spiralia</taxon>
        <taxon>Lophotrochozoa</taxon>
        <taxon>Platyhelminthes</taxon>
        <taxon>Cestoda</taxon>
        <taxon>Eucestoda</taxon>
        <taxon>Cyclophyllidea</taxon>
        <taxon>Hymenolepididae</taxon>
        <taxon>Hymenolepis</taxon>
    </lineage>
</organism>
<protein>
    <submittedName>
        <fullName evidence="2">FERM domain-containing protein</fullName>
    </submittedName>
</protein>
<name>A0A0R3SJJ7_HYMDI</name>
<feature type="domain" description="FERM" evidence="1">
    <location>
        <begin position="1"/>
        <end position="99"/>
    </location>
</feature>
<dbReference type="STRING" id="6216.A0A0R3SJJ7"/>
<proteinExistence type="predicted"/>
<dbReference type="PROSITE" id="PS50057">
    <property type="entry name" value="FERM_3"/>
    <property type="match status" value="1"/>
</dbReference>